<accession>A0ACD0P8I0</accession>
<evidence type="ECO:0000313" key="1">
    <source>
        <dbReference type="EMBL" id="PWN54360.1"/>
    </source>
</evidence>
<reference evidence="1 2" key="1">
    <citation type="journal article" date="2018" name="Mol. Biol. Evol.">
        <title>Broad Genomic Sampling Reveals a Smut Pathogenic Ancestry of the Fungal Clade Ustilaginomycotina.</title>
        <authorList>
            <person name="Kijpornyongpan T."/>
            <person name="Mondo S.J."/>
            <person name="Barry K."/>
            <person name="Sandor L."/>
            <person name="Lee J."/>
            <person name="Lipzen A."/>
            <person name="Pangilinan J."/>
            <person name="LaButti K."/>
            <person name="Hainaut M."/>
            <person name="Henrissat B."/>
            <person name="Grigoriev I.V."/>
            <person name="Spatafora J.W."/>
            <person name="Aime M.C."/>
        </authorList>
    </citation>
    <scope>NUCLEOTIDE SEQUENCE [LARGE SCALE GENOMIC DNA]</scope>
    <source>
        <strain evidence="1 2">SA 807</strain>
    </source>
</reference>
<sequence length="800" mass="89717">MEQLLTKQSLSSLGFVASLVGGASVLANLYLPSNASAKTKTIFVWLAFDALTHLSLEASFLYLSVLGRSVNTSTGFFAETWKEYAKADARWGFSDPNVVSIEYLTVLGAGPMAAYICYQMITNDPSYHYWIIVLSTAELYGGFMTFSPEWLTGSQYLDTSNWLFTWVYLAFMNLLWVFIPLWLMLDSYQVIARTLRATGDKPKMKVDKRYQGSTKSLGLTFYLVALIALFVSLMPTVKASEVQIRRPVGKVAPTSLPSLGLPTSFKDVITPVALVVFLVSLSLFVGSVQFLDSWTRKTKRTNRLRRRKILESLGIDEKKQVAEGGERKIVLGFFHPYCNAGGGGERVLFEAIAHHQRTDSRVVCIVYTGDVHKNGGGATKEEIIEKCKARFGIGISPATVHFLPLKRRALVDDGYWKRFTLLGQSFGSMVMAAEAMGEMIPDVFIDTMGYAFAFPVVRHFAPNIPIGAYIHYPTISTDMLRRVEKRESGHTNDSKVAKSAFRSKAKLFYYRIFAWVYSWALLRADKLTANGSWTKNHIDTLILPPKPKGRVTSQRKECKIIFPPCDTSSFNTFPLSGRGKTLVSLAQFRPEKEHSQQLKLLRRLFDLRPDLHELGVHLVMMGSCRNKGDEDRIESLKALAKDLEVQDRVRFVVNAPFPEVLKQLSEASVGISTMVDEHFGINVVEFMAAGLITLSHASAGPLLDIAVPVDEKPTGEWKAGFHATDTDSFARQAIKILELDPAEEIEIRERARRRAVQVFGAESFCERWQKDLWEPLLARNAAKGRNVSEGEEDDRSKKEK</sequence>
<proteinExistence type="predicted"/>
<protein>
    <submittedName>
        <fullName evidence="1">EBP-domain-containing protein</fullName>
    </submittedName>
</protein>
<keyword evidence="2" id="KW-1185">Reference proteome</keyword>
<dbReference type="Proteomes" id="UP000245626">
    <property type="component" value="Unassembled WGS sequence"/>
</dbReference>
<gene>
    <name evidence="1" type="ORF">IE53DRAFT_308512</name>
</gene>
<name>A0ACD0P8I0_9BASI</name>
<evidence type="ECO:0000313" key="2">
    <source>
        <dbReference type="Proteomes" id="UP000245626"/>
    </source>
</evidence>
<organism evidence="1 2">
    <name type="scientific">Violaceomyces palustris</name>
    <dbReference type="NCBI Taxonomy" id="1673888"/>
    <lineage>
        <taxon>Eukaryota</taxon>
        <taxon>Fungi</taxon>
        <taxon>Dikarya</taxon>
        <taxon>Basidiomycota</taxon>
        <taxon>Ustilaginomycotina</taxon>
        <taxon>Ustilaginomycetes</taxon>
        <taxon>Violaceomycetales</taxon>
        <taxon>Violaceomycetaceae</taxon>
        <taxon>Violaceomyces</taxon>
    </lineage>
</organism>
<dbReference type="EMBL" id="KZ819687">
    <property type="protein sequence ID" value="PWN54360.1"/>
    <property type="molecule type" value="Genomic_DNA"/>
</dbReference>